<dbReference type="InterPro" id="IPR036188">
    <property type="entry name" value="FAD/NAD-bd_sf"/>
</dbReference>
<proteinExistence type="predicted"/>
<accession>X1EWS1</accession>
<protein>
    <recommendedName>
        <fullName evidence="2">FAD-dependent oxidoreductase 2 FAD binding domain-containing protein</fullName>
    </recommendedName>
</protein>
<dbReference type="SUPFAM" id="SSF51905">
    <property type="entry name" value="FAD/NAD(P)-binding domain"/>
    <property type="match status" value="1"/>
</dbReference>
<dbReference type="EMBL" id="BART01039346">
    <property type="protein sequence ID" value="GAH13058.1"/>
    <property type="molecule type" value="Genomic_DNA"/>
</dbReference>
<feature type="non-terminal residue" evidence="1">
    <location>
        <position position="37"/>
    </location>
</feature>
<dbReference type="Pfam" id="PF04820">
    <property type="entry name" value="Trp_halogenase"/>
    <property type="match status" value="1"/>
</dbReference>
<evidence type="ECO:0000313" key="1">
    <source>
        <dbReference type="EMBL" id="GAH13058.1"/>
    </source>
</evidence>
<dbReference type="Gene3D" id="3.50.50.60">
    <property type="entry name" value="FAD/NAD(P)-binding domain"/>
    <property type="match status" value="1"/>
</dbReference>
<dbReference type="InterPro" id="IPR006905">
    <property type="entry name" value="Flavin_halogenase"/>
</dbReference>
<reference evidence="1" key="1">
    <citation type="journal article" date="2014" name="Front. Microbiol.">
        <title>High frequency of phylogenetically diverse reductive dehalogenase-homologous genes in deep subseafloor sedimentary metagenomes.</title>
        <authorList>
            <person name="Kawai M."/>
            <person name="Futagami T."/>
            <person name="Toyoda A."/>
            <person name="Takaki Y."/>
            <person name="Nishi S."/>
            <person name="Hori S."/>
            <person name="Arai W."/>
            <person name="Tsubouchi T."/>
            <person name="Morono Y."/>
            <person name="Uchiyama I."/>
            <person name="Ito T."/>
            <person name="Fujiyama A."/>
            <person name="Inagaki F."/>
            <person name="Takami H."/>
        </authorList>
    </citation>
    <scope>NUCLEOTIDE SEQUENCE</scope>
    <source>
        <strain evidence="1">Expedition CK06-06</strain>
    </source>
</reference>
<organism evidence="1">
    <name type="scientific">marine sediment metagenome</name>
    <dbReference type="NCBI Taxonomy" id="412755"/>
    <lineage>
        <taxon>unclassified sequences</taxon>
        <taxon>metagenomes</taxon>
        <taxon>ecological metagenomes</taxon>
    </lineage>
</organism>
<comment type="caution">
    <text evidence="1">The sequence shown here is derived from an EMBL/GenBank/DDBJ whole genome shotgun (WGS) entry which is preliminary data.</text>
</comment>
<sequence length="37" mass="3843">MELETDILIIGGGSAGTMAAIVAKEQNPDVDVTIIEK</sequence>
<name>X1EWS1_9ZZZZ</name>
<dbReference type="AlphaFoldDB" id="X1EWS1"/>
<dbReference type="GO" id="GO:0004497">
    <property type="term" value="F:monooxygenase activity"/>
    <property type="evidence" value="ECO:0007669"/>
    <property type="project" value="InterPro"/>
</dbReference>
<gene>
    <name evidence="1" type="ORF">S01H4_64722</name>
</gene>
<evidence type="ECO:0008006" key="2">
    <source>
        <dbReference type="Google" id="ProtNLM"/>
    </source>
</evidence>